<reference evidence="1" key="2">
    <citation type="submission" date="2020-07" db="EMBL/GenBank/DDBJ databases">
        <authorList>
            <person name="Vera ALvarez R."/>
            <person name="Arias-Moreno D.M."/>
            <person name="Jimenez-Jacinto V."/>
            <person name="Jimenez-Bremont J.F."/>
            <person name="Swaminathan K."/>
            <person name="Moose S.P."/>
            <person name="Guerrero-Gonzalez M.L."/>
            <person name="Marino-Ramirez L."/>
            <person name="Landsman D."/>
            <person name="Rodriguez-Kessler M."/>
            <person name="Delgado-Sanchez P."/>
        </authorList>
    </citation>
    <scope>NUCLEOTIDE SEQUENCE</scope>
    <source>
        <tissue evidence="1">Cladode</tissue>
    </source>
</reference>
<dbReference type="AlphaFoldDB" id="A0A7C9CYZ7"/>
<protein>
    <submittedName>
        <fullName evidence="1">Uncharacterized protein</fullName>
    </submittedName>
</protein>
<name>A0A7C9CYZ7_OPUST</name>
<sequence length="149" mass="16438">MGGMGRRGCLSLGSKGASRWLISLLGFLRRSMRCQLLGGLSRTKGCSSRMEIGSCHLLMISPFLNFKWKNVPFGSIYVSVTSIIVALLLDLFCKYFVTSWFIPQVFRVTDSGVGSVCCVSSVMVNCNATCCFTKDNHITALFLWVVKTV</sequence>
<reference evidence="1" key="1">
    <citation type="journal article" date="2013" name="J. Plant Res.">
        <title>Effect of fungi and light on seed germination of three Opuntia species from semiarid lands of central Mexico.</title>
        <authorList>
            <person name="Delgado-Sanchez P."/>
            <person name="Jimenez-Bremont J.F."/>
            <person name="Guerrero-Gonzalez Mde L."/>
            <person name="Flores J."/>
        </authorList>
    </citation>
    <scope>NUCLEOTIDE SEQUENCE</scope>
    <source>
        <tissue evidence="1">Cladode</tissue>
    </source>
</reference>
<dbReference type="EMBL" id="GISG01069566">
    <property type="protein sequence ID" value="MBA4629426.1"/>
    <property type="molecule type" value="Transcribed_RNA"/>
</dbReference>
<organism evidence="1">
    <name type="scientific">Opuntia streptacantha</name>
    <name type="common">Prickly pear cactus</name>
    <name type="synonym">Opuntia cardona</name>
    <dbReference type="NCBI Taxonomy" id="393608"/>
    <lineage>
        <taxon>Eukaryota</taxon>
        <taxon>Viridiplantae</taxon>
        <taxon>Streptophyta</taxon>
        <taxon>Embryophyta</taxon>
        <taxon>Tracheophyta</taxon>
        <taxon>Spermatophyta</taxon>
        <taxon>Magnoliopsida</taxon>
        <taxon>eudicotyledons</taxon>
        <taxon>Gunneridae</taxon>
        <taxon>Pentapetalae</taxon>
        <taxon>Caryophyllales</taxon>
        <taxon>Cactineae</taxon>
        <taxon>Cactaceae</taxon>
        <taxon>Opuntioideae</taxon>
        <taxon>Opuntia</taxon>
    </lineage>
</organism>
<evidence type="ECO:0000313" key="1">
    <source>
        <dbReference type="EMBL" id="MBA4629426.1"/>
    </source>
</evidence>
<dbReference type="EMBL" id="GISG01069563">
    <property type="protein sequence ID" value="MBA4629423.1"/>
    <property type="molecule type" value="Transcribed_RNA"/>
</dbReference>
<accession>A0A7C9CYZ7</accession>
<proteinExistence type="predicted"/>